<feature type="region of interest" description="Disordered" evidence="1">
    <location>
        <begin position="53"/>
        <end position="100"/>
    </location>
</feature>
<accession>A0A6G1WWQ9</accession>
<evidence type="ECO:0000313" key="2">
    <source>
        <dbReference type="EMBL" id="MQW74200.1"/>
    </source>
</evidence>
<dbReference type="AlphaFoldDB" id="A0A6G1WWQ9"/>
<organism evidence="2">
    <name type="scientific">Sinorhizobium medicae</name>
    <dbReference type="NCBI Taxonomy" id="110321"/>
    <lineage>
        <taxon>Bacteria</taxon>
        <taxon>Pseudomonadati</taxon>
        <taxon>Pseudomonadota</taxon>
        <taxon>Alphaproteobacteria</taxon>
        <taxon>Hyphomicrobiales</taxon>
        <taxon>Rhizobiaceae</taxon>
        <taxon>Sinorhizobium/Ensifer group</taxon>
        <taxon>Sinorhizobium</taxon>
    </lineage>
</organism>
<comment type="caution">
    <text evidence="2">The sequence shown here is derived from an EMBL/GenBank/DDBJ whole genome shotgun (WGS) entry which is preliminary data.</text>
</comment>
<feature type="compositionally biased region" description="Basic and acidic residues" evidence="1">
    <location>
        <begin position="87"/>
        <end position="100"/>
    </location>
</feature>
<gene>
    <name evidence="2" type="ORF">GHJ91_35600</name>
</gene>
<proteinExistence type="predicted"/>
<reference evidence="2" key="1">
    <citation type="journal article" date="2013" name="Genome Biol.">
        <title>Comparative genomics of the core and accessory genomes of 48 Sinorhizobium strains comprising five genospecies.</title>
        <authorList>
            <person name="Sugawara M."/>
            <person name="Epstein B."/>
            <person name="Badgley B.D."/>
            <person name="Unno T."/>
            <person name="Xu L."/>
            <person name="Reese J."/>
            <person name="Gyaneshwar P."/>
            <person name="Denny R."/>
            <person name="Mudge J."/>
            <person name="Bharti A.K."/>
            <person name="Farmer A.D."/>
            <person name="May G.D."/>
            <person name="Woodward J.E."/>
            <person name="Medigue C."/>
            <person name="Vallenet D."/>
            <person name="Lajus A."/>
            <person name="Rouy Z."/>
            <person name="Martinez-Vaz B."/>
            <person name="Tiffin P."/>
            <person name="Young N.D."/>
            <person name="Sadowsky M.J."/>
        </authorList>
    </citation>
    <scope>NUCLEOTIDE SEQUENCE</scope>
    <source>
        <strain evidence="2">M1</strain>
    </source>
</reference>
<dbReference type="EMBL" id="WISB01000245">
    <property type="protein sequence ID" value="MQW74200.1"/>
    <property type="molecule type" value="Genomic_DNA"/>
</dbReference>
<sequence length="100" mass="10819">MQGLFGEILKILSLSAAEVLSSENSSGSGSVRQKTAQFSAAPSKARWCQEAINPAGHPPQNKSRFLPGRNATADWKSRLPTGPQFAEEPRSRSRELLLSP</sequence>
<protein>
    <submittedName>
        <fullName evidence="2">Uncharacterized protein</fullName>
    </submittedName>
</protein>
<evidence type="ECO:0000256" key="1">
    <source>
        <dbReference type="SAM" id="MobiDB-lite"/>
    </source>
</evidence>
<name>A0A6G1WWQ9_9HYPH</name>